<keyword evidence="4" id="KW-1185">Reference proteome</keyword>
<name>A0A432Z0L5_9GAMM</name>
<dbReference type="SUPFAM" id="SSF51338">
    <property type="entry name" value="Composite domain of metallo-dependent hydrolases"/>
    <property type="match status" value="1"/>
</dbReference>
<dbReference type="PANTHER" id="PTHR43135:SF3">
    <property type="entry name" value="ALPHA-D-RIBOSE 1-METHYLPHOSPHONATE 5-TRIPHOSPHATE DIPHOSPHATASE"/>
    <property type="match status" value="1"/>
</dbReference>
<dbReference type="Proteomes" id="UP000288058">
    <property type="component" value="Unassembled WGS sequence"/>
</dbReference>
<feature type="domain" description="Amidohydrolase-related" evidence="2">
    <location>
        <begin position="89"/>
        <end position="433"/>
    </location>
</feature>
<evidence type="ECO:0000259" key="2">
    <source>
        <dbReference type="Pfam" id="PF01979"/>
    </source>
</evidence>
<proteinExistence type="predicted"/>
<dbReference type="EMBL" id="PIQC01000004">
    <property type="protein sequence ID" value="RUO69730.1"/>
    <property type="molecule type" value="Genomic_DNA"/>
</dbReference>
<dbReference type="Gene3D" id="3.20.20.140">
    <property type="entry name" value="Metal-dependent hydrolases"/>
    <property type="match status" value="1"/>
</dbReference>
<dbReference type="InterPro" id="IPR011059">
    <property type="entry name" value="Metal-dep_hydrolase_composite"/>
</dbReference>
<dbReference type="GO" id="GO:0016810">
    <property type="term" value="F:hydrolase activity, acting on carbon-nitrogen (but not peptide) bonds"/>
    <property type="evidence" value="ECO:0007669"/>
    <property type="project" value="InterPro"/>
</dbReference>
<reference evidence="4" key="1">
    <citation type="journal article" date="2018" name="Front. Microbiol.">
        <title>Genome-Based Analysis Reveals the Taxonomy and Diversity of the Family Idiomarinaceae.</title>
        <authorList>
            <person name="Liu Y."/>
            <person name="Lai Q."/>
            <person name="Shao Z."/>
        </authorList>
    </citation>
    <scope>NUCLEOTIDE SEQUENCE [LARGE SCALE GENOMIC DNA]</scope>
    <source>
        <strain evidence="4">R22</strain>
    </source>
</reference>
<comment type="caution">
    <text evidence="3">The sequence shown here is derived from an EMBL/GenBank/DDBJ whole genome shotgun (WGS) entry which is preliminary data.</text>
</comment>
<gene>
    <name evidence="3" type="ORF">CWI78_06755</name>
</gene>
<dbReference type="PANTHER" id="PTHR43135">
    <property type="entry name" value="ALPHA-D-RIBOSE 1-METHYLPHOSPHONATE 5-TRIPHOSPHATE DIPHOSPHATASE"/>
    <property type="match status" value="1"/>
</dbReference>
<keyword evidence="1" id="KW-0732">Signal</keyword>
<dbReference type="PROSITE" id="PS51257">
    <property type="entry name" value="PROKAR_LIPOPROTEIN"/>
    <property type="match status" value="1"/>
</dbReference>
<organism evidence="3 4">
    <name type="scientific">Idiomarina ramblicola</name>
    <dbReference type="NCBI Taxonomy" id="263724"/>
    <lineage>
        <taxon>Bacteria</taxon>
        <taxon>Pseudomonadati</taxon>
        <taxon>Pseudomonadota</taxon>
        <taxon>Gammaproteobacteria</taxon>
        <taxon>Alteromonadales</taxon>
        <taxon>Idiomarinaceae</taxon>
        <taxon>Idiomarina</taxon>
    </lineage>
</organism>
<accession>A0A432Z0L5</accession>
<dbReference type="OrthoDB" id="6190564at2"/>
<keyword evidence="3" id="KW-0378">Hydrolase</keyword>
<evidence type="ECO:0000256" key="1">
    <source>
        <dbReference type="SAM" id="SignalP"/>
    </source>
</evidence>
<feature type="chain" id="PRO_5019323514" evidence="1">
    <location>
        <begin position="23"/>
        <end position="452"/>
    </location>
</feature>
<dbReference type="RefSeq" id="WP_126781507.1">
    <property type="nucleotide sequence ID" value="NZ_PIQC01000004.1"/>
</dbReference>
<dbReference type="InterPro" id="IPR051781">
    <property type="entry name" value="Metallo-dep_Hydrolase"/>
</dbReference>
<dbReference type="SUPFAM" id="SSF51556">
    <property type="entry name" value="Metallo-dependent hydrolases"/>
    <property type="match status" value="1"/>
</dbReference>
<protein>
    <submittedName>
        <fullName evidence="3">Amidohydrolase</fullName>
    </submittedName>
</protein>
<feature type="signal peptide" evidence="1">
    <location>
        <begin position="1"/>
        <end position="22"/>
    </location>
</feature>
<dbReference type="InterPro" id="IPR006680">
    <property type="entry name" value="Amidohydro-rel"/>
</dbReference>
<dbReference type="Gene3D" id="2.30.40.10">
    <property type="entry name" value="Urease, subunit C, domain 1"/>
    <property type="match status" value="1"/>
</dbReference>
<dbReference type="Pfam" id="PF01979">
    <property type="entry name" value="Amidohydro_1"/>
    <property type="match status" value="1"/>
</dbReference>
<evidence type="ECO:0000313" key="4">
    <source>
        <dbReference type="Proteomes" id="UP000288058"/>
    </source>
</evidence>
<dbReference type="AlphaFoldDB" id="A0A432Z0L5"/>
<evidence type="ECO:0000313" key="3">
    <source>
        <dbReference type="EMBL" id="RUO69730.1"/>
    </source>
</evidence>
<dbReference type="InterPro" id="IPR032466">
    <property type="entry name" value="Metal_Hydrolase"/>
</dbReference>
<sequence length="452" mass="49928">MKLTHLLAASVAALFLSACNNAEPQNSDTRSADYVIKNVTLVDWLKGEPNVIGQQTLVVNDGYISGVFSNAEAPAFDDNTQIIDAEGQYVLPGMAEMHGHVPPATDFGDFPKRYADDMLFLYIANGVTTVRGMLGYPHQLQLKSDIESGKRQGPTLYLAGPSFSGNTIESVEQVTERVIAQRDQGWDLLKVHPGLTLEEYQAMASTARQAGLDFAGHVPADVGLKRAMESGQRTIDHLDGYLAYVDAMDREITQDELDLLVAMTLEHDVAVVPTQALWKTLIGAANPDKLKDYPEIQLVPEAVREGWLNYYENPSSYFNQEQAQVQQNNRQKLLHALHEGGAQIIFGTDAPQLFSVPGYSVHHEIRLMSEAGVPMTDILRSATVAAGDYFAEQDTFGRIAAGHRADFILLKDNPLENPDTLRENQGVMVRGQWLSRETIDKKVEEIRAAYAQ</sequence>